<reference evidence="2" key="2">
    <citation type="submission" date="2015-01" db="EMBL/GenBank/DDBJ databases">
        <title>Evolutionary Origins and Diversification of the Mycorrhizal Mutualists.</title>
        <authorList>
            <consortium name="DOE Joint Genome Institute"/>
            <consortium name="Mycorrhizal Genomics Consortium"/>
            <person name="Kohler A."/>
            <person name="Kuo A."/>
            <person name="Nagy L.G."/>
            <person name="Floudas D."/>
            <person name="Copeland A."/>
            <person name="Barry K.W."/>
            <person name="Cichocki N."/>
            <person name="Veneault-Fourrey C."/>
            <person name="LaButti K."/>
            <person name="Lindquist E.A."/>
            <person name="Lipzen A."/>
            <person name="Lundell T."/>
            <person name="Morin E."/>
            <person name="Murat C."/>
            <person name="Riley R."/>
            <person name="Ohm R."/>
            <person name="Sun H."/>
            <person name="Tunlid A."/>
            <person name="Henrissat B."/>
            <person name="Grigoriev I.V."/>
            <person name="Hibbett D.S."/>
            <person name="Martin F."/>
        </authorList>
    </citation>
    <scope>NUCLEOTIDE SEQUENCE [LARGE SCALE GENOMIC DNA]</scope>
    <source>
        <strain evidence="2">MUT 4182</strain>
    </source>
</reference>
<protein>
    <submittedName>
        <fullName evidence="1">Uncharacterized protein</fullName>
    </submittedName>
</protein>
<dbReference type="EMBL" id="KN823108">
    <property type="protein sequence ID" value="KIO22492.1"/>
    <property type="molecule type" value="Genomic_DNA"/>
</dbReference>
<dbReference type="AlphaFoldDB" id="A0A0C3LMC6"/>
<dbReference type="Proteomes" id="UP000054248">
    <property type="component" value="Unassembled WGS sequence"/>
</dbReference>
<proteinExistence type="predicted"/>
<organism evidence="1 2">
    <name type="scientific">Tulasnella calospora MUT 4182</name>
    <dbReference type="NCBI Taxonomy" id="1051891"/>
    <lineage>
        <taxon>Eukaryota</taxon>
        <taxon>Fungi</taxon>
        <taxon>Dikarya</taxon>
        <taxon>Basidiomycota</taxon>
        <taxon>Agaricomycotina</taxon>
        <taxon>Agaricomycetes</taxon>
        <taxon>Cantharellales</taxon>
        <taxon>Tulasnellaceae</taxon>
        <taxon>Tulasnella</taxon>
    </lineage>
</organism>
<dbReference type="HOGENOM" id="CLU_702472_0_0_1"/>
<accession>A0A0C3LMC6</accession>
<sequence>MPLPTRSPFDKFINELTRNIDSKQNTVSIIRKHRDVFWPITAAIVNNMVQVGRKRWPQRGTVGEVLADATAHHLYSSLRDNDRVDLSVDDLLAFLAVQAIAFLLIDDTIPHAEMISKISYTSKLFLPAALELVQTAPADQRMVAIRASLISAVGGSLRRGVYWKSSPYSERDQDQLMEIAFSILLDPSYPFTSPFEEHVLVRSSVLLFQVFMDWDPRILAHVKQAINKYGSASTMKRIKDLNTDTRLDNDSIPDIFLGLTVLGTAGTLLPWLESGVPCAVLQRNWRLRLRDSQGTPSSVLSKGDSASVVIVHIGSMVQVYALARGWESVSRHMTGLLQKDLLALCGKALLSNQTKEGEGFDNPQIGNGHRYSLSPVDDTLTRKLLAQCAFKFL</sequence>
<evidence type="ECO:0000313" key="2">
    <source>
        <dbReference type="Proteomes" id="UP000054248"/>
    </source>
</evidence>
<evidence type="ECO:0000313" key="1">
    <source>
        <dbReference type="EMBL" id="KIO22492.1"/>
    </source>
</evidence>
<gene>
    <name evidence="1" type="ORF">M407DRAFT_27989</name>
</gene>
<keyword evidence="2" id="KW-1185">Reference proteome</keyword>
<reference evidence="1 2" key="1">
    <citation type="submission" date="2014-04" db="EMBL/GenBank/DDBJ databases">
        <authorList>
            <consortium name="DOE Joint Genome Institute"/>
            <person name="Kuo A."/>
            <person name="Girlanda M."/>
            <person name="Perotto S."/>
            <person name="Kohler A."/>
            <person name="Nagy L.G."/>
            <person name="Floudas D."/>
            <person name="Copeland A."/>
            <person name="Barry K.W."/>
            <person name="Cichocki N."/>
            <person name="Veneault-Fourrey C."/>
            <person name="LaButti K."/>
            <person name="Lindquist E.A."/>
            <person name="Lipzen A."/>
            <person name="Lundell T."/>
            <person name="Morin E."/>
            <person name="Murat C."/>
            <person name="Sun H."/>
            <person name="Tunlid A."/>
            <person name="Henrissat B."/>
            <person name="Grigoriev I.V."/>
            <person name="Hibbett D.S."/>
            <person name="Martin F."/>
            <person name="Nordberg H.P."/>
            <person name="Cantor M.N."/>
            <person name="Hua S.X."/>
        </authorList>
    </citation>
    <scope>NUCLEOTIDE SEQUENCE [LARGE SCALE GENOMIC DNA]</scope>
    <source>
        <strain evidence="1 2">MUT 4182</strain>
    </source>
</reference>
<name>A0A0C3LMC6_9AGAM</name>